<reference evidence="2 3" key="1">
    <citation type="submission" date="2018-06" db="EMBL/GenBank/DDBJ databases">
        <authorList>
            <consortium name="Pathogen Informatics"/>
            <person name="Doyle S."/>
        </authorList>
    </citation>
    <scope>NUCLEOTIDE SEQUENCE [LARGE SCALE GENOMIC DNA]</scope>
    <source>
        <strain evidence="2 3">NCTC8500</strain>
    </source>
</reference>
<name>A0A377DZ53_ECOLX</name>
<comment type="similarity">
    <text evidence="1">Belongs to the UPF0047 family.</text>
</comment>
<organism evidence="2 3">
    <name type="scientific">Escherichia coli</name>
    <dbReference type="NCBI Taxonomy" id="562"/>
    <lineage>
        <taxon>Bacteria</taxon>
        <taxon>Pseudomonadati</taxon>
        <taxon>Pseudomonadota</taxon>
        <taxon>Gammaproteobacteria</taxon>
        <taxon>Enterobacterales</taxon>
        <taxon>Enterobacteriaceae</taxon>
        <taxon>Escherichia</taxon>
    </lineage>
</organism>
<evidence type="ECO:0000313" key="2">
    <source>
        <dbReference type="EMBL" id="STM41333.1"/>
    </source>
</evidence>
<gene>
    <name evidence="2" type="primary">yjbQ</name>
    <name evidence="2" type="ORF">NCTC8500_05219</name>
</gene>
<dbReference type="EMBL" id="UGFG01000001">
    <property type="protein sequence ID" value="STM41333.1"/>
    <property type="molecule type" value="Genomic_DNA"/>
</dbReference>
<dbReference type="SUPFAM" id="SSF111038">
    <property type="entry name" value="YjbQ-like"/>
    <property type="match status" value="1"/>
</dbReference>
<dbReference type="NCBIfam" id="TIGR00149">
    <property type="entry name" value="TIGR00149_YjbQ"/>
    <property type="match status" value="1"/>
</dbReference>
<dbReference type="InterPro" id="IPR035917">
    <property type="entry name" value="YjbQ-like_sf"/>
</dbReference>
<evidence type="ECO:0000313" key="3">
    <source>
        <dbReference type="Proteomes" id="UP000254429"/>
    </source>
</evidence>
<dbReference type="Pfam" id="PF01894">
    <property type="entry name" value="YjbQ"/>
    <property type="match status" value="1"/>
</dbReference>
<dbReference type="PANTHER" id="PTHR30615">
    <property type="entry name" value="UNCHARACTERIZED PROTEIN YJBQ-RELATED"/>
    <property type="match status" value="1"/>
</dbReference>
<dbReference type="Proteomes" id="UP000254429">
    <property type="component" value="Unassembled WGS sequence"/>
</dbReference>
<sequence length="160" mass="18246">MWYQKTLTLSAKSRGFHLVTDEILNQLADMPRVNIGLLHLLLQHTSASLTLNENCDPTVRHDMERFFLRTVPDNGNYEHDYEGADDMPSHIKSSMLGTSLVLPVHKGRIQTGTWQGICWGTSHPRRIASHHRDTTRGVKNDHFGVATILHGKTRRRTERA</sequence>
<dbReference type="PANTHER" id="PTHR30615:SF8">
    <property type="entry name" value="UPF0047 PROTEIN C4A8.02C"/>
    <property type="match status" value="1"/>
</dbReference>
<dbReference type="Gene3D" id="2.60.120.460">
    <property type="entry name" value="YjbQ-like"/>
    <property type="match status" value="1"/>
</dbReference>
<accession>A0A377DZ53</accession>
<proteinExistence type="inferred from homology"/>
<dbReference type="InterPro" id="IPR001602">
    <property type="entry name" value="UPF0047_YjbQ-like"/>
</dbReference>
<protein>
    <submittedName>
        <fullName evidence="2">Thiamin phosphate synthase</fullName>
    </submittedName>
</protein>
<dbReference type="PROSITE" id="PS01314">
    <property type="entry name" value="UPF0047"/>
    <property type="match status" value="1"/>
</dbReference>
<dbReference type="AlphaFoldDB" id="A0A377DZ53"/>
<evidence type="ECO:0000256" key="1">
    <source>
        <dbReference type="ARBA" id="ARBA00005534"/>
    </source>
</evidence>